<accession>A0A5V3WLA0</accession>
<keyword evidence="1" id="KW-0732">Signal</keyword>
<reference evidence="2" key="1">
    <citation type="submission" date="2018-07" db="EMBL/GenBank/DDBJ databases">
        <authorList>
            <consortium name="PulseNet: The National Subtyping Network for Foodborne Disease Surveillance"/>
            <person name="Tarr C.L."/>
            <person name="Trees E."/>
            <person name="Katz L.S."/>
            <person name="Carleton-Romer H.A."/>
            <person name="Stroika S."/>
            <person name="Kucerova Z."/>
            <person name="Roache K.F."/>
            <person name="Sabol A.L."/>
            <person name="Besser J."/>
            <person name="Gerner-Smidt P."/>
        </authorList>
    </citation>
    <scope>NUCLEOTIDE SEQUENCE</scope>
    <source>
        <strain evidence="2">PNUSAS044948</strain>
    </source>
</reference>
<dbReference type="GO" id="GO:0007155">
    <property type="term" value="P:cell adhesion"/>
    <property type="evidence" value="ECO:0007669"/>
    <property type="project" value="InterPro"/>
</dbReference>
<dbReference type="Gene3D" id="2.60.40.1090">
    <property type="entry name" value="Fimbrial-type adhesion domain"/>
    <property type="match status" value="1"/>
</dbReference>
<feature type="chain" id="PRO_5030140467" description="Type 1 fimbrial protein" evidence="1">
    <location>
        <begin position="27"/>
        <end position="206"/>
    </location>
</feature>
<name>A0A5V3WLA0_SALER</name>
<evidence type="ECO:0008006" key="3">
    <source>
        <dbReference type="Google" id="ProtNLM"/>
    </source>
</evidence>
<gene>
    <name evidence="2" type="ORF">DSA09_25805</name>
</gene>
<proteinExistence type="predicted"/>
<feature type="signal peptide" evidence="1">
    <location>
        <begin position="1"/>
        <end position="26"/>
    </location>
</feature>
<organism evidence="2">
    <name type="scientific">Salmonella enterica</name>
    <name type="common">Salmonella choleraesuis</name>
    <dbReference type="NCBI Taxonomy" id="28901"/>
    <lineage>
        <taxon>Bacteria</taxon>
        <taxon>Pseudomonadati</taxon>
        <taxon>Pseudomonadota</taxon>
        <taxon>Gammaproteobacteria</taxon>
        <taxon>Enterobacterales</taxon>
        <taxon>Enterobacteriaceae</taxon>
        <taxon>Salmonella</taxon>
    </lineage>
</organism>
<evidence type="ECO:0000256" key="1">
    <source>
        <dbReference type="SAM" id="SignalP"/>
    </source>
</evidence>
<comment type="caution">
    <text evidence="2">The sequence shown here is derived from an EMBL/GenBank/DDBJ whole genome shotgun (WGS) entry which is preliminary data.</text>
</comment>
<sequence>MDFSVKKIVLAAVVCSSFAGASSVMADTGNPTVPVGKKVSALTMHVIGNITKSTCDIRPYTTAGADATTLNMGTMTTGKESTPVSFFLKPANGCSEGITGGGSTAAEITWESNGLTEHGISNMYGTAKNVHIELSPVGGDGVAVTNATGFIKTGAQTVVYSTIATTGKSPDTPLPFKYNVKLVSDNGGGMDAGTVDTDMSYTVAYK</sequence>
<dbReference type="EMBL" id="AAGFSO010000041">
    <property type="protein sequence ID" value="EBN4403378.1"/>
    <property type="molecule type" value="Genomic_DNA"/>
</dbReference>
<dbReference type="GO" id="GO:0009289">
    <property type="term" value="C:pilus"/>
    <property type="evidence" value="ECO:0007669"/>
    <property type="project" value="InterPro"/>
</dbReference>
<dbReference type="InterPro" id="IPR036937">
    <property type="entry name" value="Adhesion_dom_fimbrial_sf"/>
</dbReference>
<evidence type="ECO:0000313" key="2">
    <source>
        <dbReference type="EMBL" id="EBN4403378.1"/>
    </source>
</evidence>
<dbReference type="InterPro" id="IPR008966">
    <property type="entry name" value="Adhesion_dom_sf"/>
</dbReference>
<dbReference type="AlphaFoldDB" id="A0A5V3WLA0"/>
<dbReference type="SUPFAM" id="SSF49401">
    <property type="entry name" value="Bacterial adhesins"/>
    <property type="match status" value="1"/>
</dbReference>
<protein>
    <recommendedName>
        <fullName evidence="3">Type 1 fimbrial protein</fullName>
    </recommendedName>
</protein>